<evidence type="ECO:0000313" key="1">
    <source>
        <dbReference type="EMBL" id="KKL04507.1"/>
    </source>
</evidence>
<name>A0A0F9AS89_9ZZZZ</name>
<dbReference type="PANTHER" id="PTHR33677">
    <property type="entry name" value="TRANSCRIPTIONAL REPRESSOR FRMR-RELATED"/>
    <property type="match status" value="1"/>
</dbReference>
<proteinExistence type="predicted"/>
<dbReference type="GO" id="GO:0046872">
    <property type="term" value="F:metal ion binding"/>
    <property type="evidence" value="ECO:0007669"/>
    <property type="project" value="InterPro"/>
</dbReference>
<dbReference type="Pfam" id="PF02583">
    <property type="entry name" value="Trns_repr_metal"/>
    <property type="match status" value="1"/>
</dbReference>
<dbReference type="InterPro" id="IPR038390">
    <property type="entry name" value="Metal_Tscrpt_repr_sf"/>
</dbReference>
<gene>
    <name evidence="1" type="ORF">LCGC14_2615380</name>
</gene>
<dbReference type="EMBL" id="LAZR01044496">
    <property type="protein sequence ID" value="KKL04507.1"/>
    <property type="molecule type" value="Genomic_DNA"/>
</dbReference>
<dbReference type="PANTHER" id="PTHR33677:SF3">
    <property type="entry name" value="COPPER-SENSING TRANSCRIPTIONAL REPRESSOR RICR"/>
    <property type="match status" value="1"/>
</dbReference>
<comment type="caution">
    <text evidence="1">The sequence shown here is derived from an EMBL/GenBank/DDBJ whole genome shotgun (WGS) entry which is preliminary data.</text>
</comment>
<organism evidence="1">
    <name type="scientific">marine sediment metagenome</name>
    <dbReference type="NCBI Taxonomy" id="412755"/>
    <lineage>
        <taxon>unclassified sequences</taxon>
        <taxon>metagenomes</taxon>
        <taxon>ecological metagenomes</taxon>
    </lineage>
</organism>
<dbReference type="Gene3D" id="1.20.58.1000">
    <property type="entry name" value="Metal-sensitive repressor, helix protomer"/>
    <property type="match status" value="1"/>
</dbReference>
<dbReference type="InterPro" id="IPR003735">
    <property type="entry name" value="Metal_Tscrpt_repr"/>
</dbReference>
<dbReference type="GO" id="GO:0003677">
    <property type="term" value="F:DNA binding"/>
    <property type="evidence" value="ECO:0007669"/>
    <property type="project" value="InterPro"/>
</dbReference>
<dbReference type="GO" id="GO:0006355">
    <property type="term" value="P:regulation of DNA-templated transcription"/>
    <property type="evidence" value="ECO:0007669"/>
    <property type="project" value="InterPro"/>
</dbReference>
<reference evidence="1" key="1">
    <citation type="journal article" date="2015" name="Nature">
        <title>Complex archaea that bridge the gap between prokaryotes and eukaryotes.</title>
        <authorList>
            <person name="Spang A."/>
            <person name="Saw J.H."/>
            <person name="Jorgensen S.L."/>
            <person name="Zaremba-Niedzwiedzka K."/>
            <person name="Martijn J."/>
            <person name="Lind A.E."/>
            <person name="van Eijk R."/>
            <person name="Schleper C."/>
            <person name="Guy L."/>
            <person name="Ettema T.J."/>
        </authorList>
    </citation>
    <scope>NUCLEOTIDE SEQUENCE</scope>
</reference>
<sequence length="88" mass="10105">MEDTTRQDVLKRLSYIEGHLAGVRRMIQDGKYCPDVLKQTFAVRRAIEKMEAIILEGHLHTCVASGIRDGREDEVISELMELYELANK</sequence>
<protein>
    <recommendedName>
        <fullName evidence="2">Copper-sensing transcriptional repressor CsoR</fullName>
    </recommendedName>
</protein>
<dbReference type="CDD" id="cd10151">
    <property type="entry name" value="TthCsoR-like_DUF156"/>
    <property type="match status" value="1"/>
</dbReference>
<evidence type="ECO:0008006" key="2">
    <source>
        <dbReference type="Google" id="ProtNLM"/>
    </source>
</evidence>
<accession>A0A0F9AS89</accession>
<dbReference type="AlphaFoldDB" id="A0A0F9AS89"/>